<comment type="caution">
    <text evidence="4">The sequence shown here is derived from an EMBL/GenBank/DDBJ whole genome shotgun (WGS) entry which is preliminary data.</text>
</comment>
<dbReference type="PANTHER" id="PTHR20930:SF0">
    <property type="entry name" value="PROTEIN ILRUN"/>
    <property type="match status" value="1"/>
</dbReference>
<evidence type="ECO:0000259" key="3">
    <source>
        <dbReference type="Pfam" id="PF16158"/>
    </source>
</evidence>
<dbReference type="InterPro" id="IPR032350">
    <property type="entry name" value="Nbr1_FW"/>
</dbReference>
<feature type="region of interest" description="Disordered" evidence="1">
    <location>
        <begin position="87"/>
        <end position="120"/>
    </location>
</feature>
<feature type="domain" description="Nbr1 FW" evidence="3">
    <location>
        <begin position="192"/>
        <end position="280"/>
    </location>
</feature>
<feature type="region of interest" description="Disordered" evidence="1">
    <location>
        <begin position="152"/>
        <end position="181"/>
    </location>
</feature>
<name>A0ABW1JDG4_9ACTN</name>
<dbReference type="EMBL" id="JBHSRD010000003">
    <property type="protein sequence ID" value="MFC6006848.1"/>
    <property type="molecule type" value="Genomic_DNA"/>
</dbReference>
<dbReference type="InterPro" id="IPR013783">
    <property type="entry name" value="Ig-like_fold"/>
</dbReference>
<dbReference type="CDD" id="cd14947">
    <property type="entry name" value="NBR1_like"/>
    <property type="match status" value="1"/>
</dbReference>
<proteinExistence type="predicted"/>
<dbReference type="RefSeq" id="WP_345718319.1">
    <property type="nucleotide sequence ID" value="NZ_BAABFP010000008.1"/>
</dbReference>
<keyword evidence="2" id="KW-0812">Transmembrane</keyword>
<feature type="transmembrane region" description="Helical" evidence="2">
    <location>
        <begin position="126"/>
        <end position="148"/>
    </location>
</feature>
<feature type="compositionally biased region" description="Pro residues" evidence="1">
    <location>
        <begin position="100"/>
        <end position="109"/>
    </location>
</feature>
<evidence type="ECO:0000313" key="4">
    <source>
        <dbReference type="EMBL" id="MFC6006848.1"/>
    </source>
</evidence>
<evidence type="ECO:0000256" key="2">
    <source>
        <dbReference type="SAM" id="Phobius"/>
    </source>
</evidence>
<gene>
    <name evidence="4" type="ORF">ACFQDO_06855</name>
</gene>
<keyword evidence="2" id="KW-1133">Transmembrane helix</keyword>
<reference evidence="5" key="1">
    <citation type="journal article" date="2019" name="Int. J. Syst. Evol. Microbiol.">
        <title>The Global Catalogue of Microorganisms (GCM) 10K type strain sequencing project: providing services to taxonomists for standard genome sequencing and annotation.</title>
        <authorList>
            <consortium name="The Broad Institute Genomics Platform"/>
            <consortium name="The Broad Institute Genome Sequencing Center for Infectious Disease"/>
            <person name="Wu L."/>
            <person name="Ma J."/>
        </authorList>
    </citation>
    <scope>NUCLEOTIDE SEQUENCE [LARGE SCALE GENOMIC DNA]</scope>
    <source>
        <strain evidence="5">KACC 14249</strain>
    </source>
</reference>
<dbReference type="Pfam" id="PF16158">
    <property type="entry name" value="N_BRCA1_IG"/>
    <property type="match status" value="1"/>
</dbReference>
<evidence type="ECO:0000313" key="5">
    <source>
        <dbReference type="Proteomes" id="UP001596189"/>
    </source>
</evidence>
<protein>
    <submittedName>
        <fullName evidence="4">NBR1-Ig-like domain-containing protein</fullName>
    </submittedName>
</protein>
<keyword evidence="5" id="KW-1185">Reference proteome</keyword>
<dbReference type="Proteomes" id="UP001596189">
    <property type="component" value="Unassembled WGS sequence"/>
</dbReference>
<keyword evidence="2" id="KW-0472">Membrane</keyword>
<sequence>MAGSTAAERAQAIEGFAAVLSDLRDSVGKPSFRTMAGRSRAISHTTLHEAAQGNRLPSWGTTAEFVRACGADPADYRERWEQANRVVSPAGTDVRAEPAPAAPTAPPSAAPSGPDQPVRRRRPGRYAVLAAAAAVLVVAGAGVAWAMATRDKTAPRPPARYAASDCPVHQTNPPVEQPEHRGDRASFVADLTLPDCAHVPHGQTVTKAWRFKNTGTVAWSGYTLHRVDEPQRRDQCQTISDIPVPDTAPGKMVDVKVDVTAPTAATFCFVRFKMVDGTGRVAFPGSRPVNFQLIVD</sequence>
<evidence type="ECO:0000256" key="1">
    <source>
        <dbReference type="SAM" id="MobiDB-lite"/>
    </source>
</evidence>
<dbReference type="Gene3D" id="2.60.40.10">
    <property type="entry name" value="Immunoglobulins"/>
    <property type="match status" value="1"/>
</dbReference>
<dbReference type="PANTHER" id="PTHR20930">
    <property type="entry name" value="OVARIAN CARCINOMA ANTIGEN CA125-RELATED"/>
    <property type="match status" value="1"/>
</dbReference>
<accession>A0ABW1JDG4</accession>
<organism evidence="4 5">
    <name type="scientific">Angustibacter luteus</name>
    <dbReference type="NCBI Taxonomy" id="658456"/>
    <lineage>
        <taxon>Bacteria</taxon>
        <taxon>Bacillati</taxon>
        <taxon>Actinomycetota</taxon>
        <taxon>Actinomycetes</taxon>
        <taxon>Kineosporiales</taxon>
        <taxon>Kineosporiaceae</taxon>
    </lineage>
</organism>